<accession>A0A2V3HSL5</accession>
<dbReference type="Proteomes" id="UP000248161">
    <property type="component" value="Unassembled WGS sequence"/>
</dbReference>
<dbReference type="GO" id="GO:0022857">
    <property type="term" value="F:transmembrane transporter activity"/>
    <property type="evidence" value="ECO:0007669"/>
    <property type="project" value="InterPro"/>
</dbReference>
<evidence type="ECO:0000256" key="9">
    <source>
        <dbReference type="SAM" id="Phobius"/>
    </source>
</evidence>
<dbReference type="InterPro" id="IPR023828">
    <property type="entry name" value="Peptidase_S8_Ser-AS"/>
</dbReference>
<reference evidence="11 12" key="1">
    <citation type="journal article" date="2015" name="Nat. Commun.">
        <title>Genomic and transcriptomic evidence for scavenging of diverse organic compounds by widespread deep-sea archaea.</title>
        <authorList>
            <person name="Li M."/>
            <person name="Baker B.J."/>
            <person name="Anantharaman K."/>
            <person name="Jain S."/>
            <person name="Breier J.A."/>
            <person name="Dick G.J."/>
        </authorList>
    </citation>
    <scope>NUCLEOTIDE SEQUENCE [LARGE SCALE GENOMIC DNA]</scope>
    <source>
        <strain evidence="11">Cayman_51_deep</strain>
    </source>
</reference>
<feature type="transmembrane region" description="Helical" evidence="9">
    <location>
        <begin position="764"/>
        <end position="787"/>
    </location>
</feature>
<dbReference type="InterPro" id="IPR023827">
    <property type="entry name" value="Peptidase_S8_Asp-AS"/>
</dbReference>
<dbReference type="PANTHER" id="PTHR43399">
    <property type="entry name" value="SUBTILISIN-RELATED"/>
    <property type="match status" value="1"/>
</dbReference>
<dbReference type="PRINTS" id="PR00723">
    <property type="entry name" value="SUBTILISIN"/>
</dbReference>
<evidence type="ECO:0000256" key="7">
    <source>
        <dbReference type="RuleBase" id="RU003355"/>
    </source>
</evidence>
<feature type="transmembrane region" description="Helical" evidence="9">
    <location>
        <begin position="1093"/>
        <end position="1121"/>
    </location>
</feature>
<dbReference type="InterPro" id="IPR011701">
    <property type="entry name" value="MFS"/>
</dbReference>
<feature type="transmembrane region" description="Helical" evidence="9">
    <location>
        <begin position="1265"/>
        <end position="1283"/>
    </location>
</feature>
<protein>
    <recommendedName>
        <fullName evidence="10">Peptidase S8/S53 domain-containing protein</fullName>
    </recommendedName>
</protein>
<dbReference type="Pfam" id="PF00082">
    <property type="entry name" value="Peptidase_S8"/>
    <property type="match status" value="1"/>
</dbReference>
<feature type="transmembrane region" description="Helical" evidence="9">
    <location>
        <begin position="1200"/>
        <end position="1223"/>
    </location>
</feature>
<name>A0A2V3HSL5_9ARCH</name>
<dbReference type="InterPro" id="IPR051048">
    <property type="entry name" value="Peptidase_S8/S53_subtilisin"/>
</dbReference>
<evidence type="ECO:0000256" key="1">
    <source>
        <dbReference type="ARBA" id="ARBA00011073"/>
    </source>
</evidence>
<feature type="transmembrane region" description="Helical" evidence="9">
    <location>
        <begin position="1141"/>
        <end position="1160"/>
    </location>
</feature>
<dbReference type="InterPro" id="IPR022398">
    <property type="entry name" value="Peptidase_S8_His-AS"/>
</dbReference>
<evidence type="ECO:0000313" key="11">
    <source>
        <dbReference type="EMBL" id="PXF22128.1"/>
    </source>
</evidence>
<keyword evidence="9" id="KW-1133">Transmembrane helix</keyword>
<dbReference type="PROSITE" id="PS00136">
    <property type="entry name" value="SUBTILASE_ASP"/>
    <property type="match status" value="1"/>
</dbReference>
<dbReference type="GO" id="GO:0006508">
    <property type="term" value="P:proteolysis"/>
    <property type="evidence" value="ECO:0007669"/>
    <property type="project" value="UniProtKB-KW"/>
</dbReference>
<gene>
    <name evidence="11" type="ORF">CXX69_01690</name>
</gene>
<feature type="transmembrane region" description="Helical" evidence="9">
    <location>
        <begin position="676"/>
        <end position="707"/>
    </location>
</feature>
<keyword evidence="9" id="KW-0812">Transmembrane</keyword>
<feature type="transmembrane region" description="Helical" evidence="9">
    <location>
        <begin position="1235"/>
        <end position="1253"/>
    </location>
</feature>
<evidence type="ECO:0000256" key="2">
    <source>
        <dbReference type="ARBA" id="ARBA00022670"/>
    </source>
</evidence>
<feature type="active site" description="Charge relay system" evidence="5 6">
    <location>
        <position position="241"/>
    </location>
</feature>
<feature type="domain" description="Peptidase S8/S53" evidence="10">
    <location>
        <begin position="232"/>
        <end position="560"/>
    </location>
</feature>
<feature type="transmembrane region" description="Helical" evidence="9">
    <location>
        <begin position="1048"/>
        <end position="1072"/>
    </location>
</feature>
<dbReference type="Gene3D" id="3.40.50.200">
    <property type="entry name" value="Peptidase S8/S53 domain"/>
    <property type="match status" value="1"/>
</dbReference>
<feature type="transmembrane region" description="Helical" evidence="9">
    <location>
        <begin position="1014"/>
        <end position="1036"/>
    </location>
</feature>
<feature type="transmembrane region" description="Helical" evidence="9">
    <location>
        <begin position="928"/>
        <end position="945"/>
    </location>
</feature>
<dbReference type="Pfam" id="PF07690">
    <property type="entry name" value="MFS_1"/>
    <property type="match status" value="2"/>
</dbReference>
<feature type="transmembrane region" description="Helical" evidence="9">
    <location>
        <begin position="905"/>
        <end position="922"/>
    </location>
</feature>
<dbReference type="SUPFAM" id="SSF52743">
    <property type="entry name" value="Subtilisin-like"/>
    <property type="match status" value="1"/>
</dbReference>
<dbReference type="GO" id="GO:0004252">
    <property type="term" value="F:serine-type endopeptidase activity"/>
    <property type="evidence" value="ECO:0007669"/>
    <property type="project" value="UniProtKB-UniRule"/>
</dbReference>
<feature type="active site" description="Charge relay system" evidence="5 6">
    <location>
        <position position="308"/>
    </location>
</feature>
<feature type="region of interest" description="Disordered" evidence="8">
    <location>
        <begin position="1"/>
        <end position="38"/>
    </location>
</feature>
<comment type="caution">
    <text evidence="11">The sequence shown here is derived from an EMBL/GenBank/DDBJ whole genome shotgun (WGS) entry which is preliminary data.</text>
</comment>
<dbReference type="InterPro" id="IPR015500">
    <property type="entry name" value="Peptidase_S8_subtilisin-rel"/>
</dbReference>
<feature type="transmembrane region" description="Helical" evidence="9">
    <location>
        <begin position="799"/>
        <end position="822"/>
    </location>
</feature>
<dbReference type="InterPro" id="IPR000209">
    <property type="entry name" value="Peptidase_S8/S53_dom"/>
</dbReference>
<keyword evidence="2 6" id="KW-0645">Protease</keyword>
<keyword evidence="3 6" id="KW-0378">Hydrolase</keyword>
<dbReference type="InterPro" id="IPR036259">
    <property type="entry name" value="MFS_trans_sf"/>
</dbReference>
<evidence type="ECO:0000256" key="8">
    <source>
        <dbReference type="SAM" id="MobiDB-lite"/>
    </source>
</evidence>
<organism evidence="11 12">
    <name type="scientific">Candidatus Thalassarchaeum betae</name>
    <dbReference type="NCBI Taxonomy" id="2599289"/>
    <lineage>
        <taxon>Archaea</taxon>
        <taxon>Methanobacteriati</taxon>
        <taxon>Thermoplasmatota</taxon>
        <taxon>Candidatus Poseidoniia</taxon>
        <taxon>Candidatus Poseidoniales</taxon>
        <taxon>Candidatus Thalassarchaeaceae</taxon>
        <taxon>Candidatus Thalassarchaeum</taxon>
    </lineage>
</organism>
<dbReference type="PANTHER" id="PTHR43399:SF4">
    <property type="entry name" value="CELL WALL-ASSOCIATED PROTEASE"/>
    <property type="match status" value="1"/>
</dbReference>
<evidence type="ECO:0000256" key="6">
    <source>
        <dbReference type="PROSITE-ProRule" id="PRU01240"/>
    </source>
</evidence>
<evidence type="ECO:0000313" key="12">
    <source>
        <dbReference type="Proteomes" id="UP000248161"/>
    </source>
</evidence>
<proteinExistence type="inferred from homology"/>
<feature type="active site" description="Charge relay system" evidence="5 6">
    <location>
        <position position="497"/>
    </location>
</feature>
<feature type="transmembrane region" description="Helical" evidence="9">
    <location>
        <begin position="1172"/>
        <end position="1194"/>
    </location>
</feature>
<dbReference type="PROSITE" id="PS00138">
    <property type="entry name" value="SUBTILASE_SER"/>
    <property type="match status" value="1"/>
</dbReference>
<evidence type="ECO:0000259" key="10">
    <source>
        <dbReference type="Pfam" id="PF00082"/>
    </source>
</evidence>
<dbReference type="PROSITE" id="PS51892">
    <property type="entry name" value="SUBTILASE"/>
    <property type="match status" value="1"/>
</dbReference>
<dbReference type="SUPFAM" id="SSF103473">
    <property type="entry name" value="MFS general substrate transporter"/>
    <property type="match status" value="1"/>
</dbReference>
<comment type="similarity">
    <text evidence="1 6 7">Belongs to the peptidase S8 family.</text>
</comment>
<dbReference type="Gene3D" id="1.20.1250.20">
    <property type="entry name" value="MFS general substrate transporter like domains"/>
    <property type="match status" value="2"/>
</dbReference>
<sequence length="1325" mass="144077">MLPDGRQYSGFRGRGGRLGSHRVGLRQSGNEGQLTTDDDLSLKHHPTFVLPMAGRRAALASAVVLLFLLPLASSTIMAEDGRGGFDADGNWSASVESDIHAYWWLYWSRDKDANQLDDRLEWLLEQPADVQQDWWRRAPAGSARVFVDYDHHPTDADVRVLERLGAEVTFRAKYLDLFAATVPFAALLDPKGVRALPGVVMVEDLGLAEPNMHEAVPTLGVDQVWTELGLDGTGSVIAILDTGIRGDHEGLNDMDDDPFTCLDDPPDPLDPNPDPIPADCDPKIIAFFDAVITDAEQDPAESYDSSDHGSHVAGIAAGTGGGQTDPSTGLRYIGAAPGAFLINILSCCDGDIEDIMQGAQWAIDNKDRQWDGGHGIDILTSSLGEQQFEIHVDNDGNSAWSRQMDMVVEAGIITTLSAGNEFGGATLAGCNTIDSPGDARLPVTVASLDKDLSLAIYSSRGYTSDLRVKPDVATIGSNIMAPDAATKDGYTSKSGTSMATPLMAGIAALMMQANPDMTPTEFKDIIGAHSIEREIALLDDPGFNDCSLLESRPDNEFGYGQADPVAFVEAAGSIDRSLNVSMDVVTLQEIGNESYIAGTASGAAPGTGLVEVKVGGGEWQGAADLSKNGDWASWRIKLDPHEQSGNTTIYARLVMSDDSISPVDARRVILIDEMSAVGAAVGLVSIGSYVFFIPFVMILALLGYIMINERWDRKFLSALSSSDGEDGEFDIRAYSPARIPEVLRAGRRSWKEGNSLTESTMRRFVSLCVLYVAQGLPSGFTYVAFVAYLVDNGASPEQIAILFATIALPWTFKFIWGPMIDLIRFPAYGIRRPWILFAQTGMVVSLSTLLFVPDLNASIGLVTILLFVHNLFSSLQDVSVDALAVDVLEPHEVAKANGFMFAAKRGGIIFGGAVLGMLVVPFGIKSAIMVQLPVLLLIMLMPLFLRERPGDRLFPWSKPEEGQEDLWWTQEEESEEDPEAEIALPWDGDEDPRFNRARWVATNLYRDNVSLPAALLWVSIVALLIGGAFAILHLVSTNATYGAIGGPFLLFTKVSFALTALLLIAEWLGVSLPDVPNPFFFMSRSSKRNVSSTAYYIVQGFSTRSSFLLIFLCLLAELYLFTDPIVVDIFINEASWSQTKYNVTMGGIVIAFMMLGQIIGGIIGDKFGVREVAMVGFTFLALANAGMALLSDYWTNTAVMTTYLCARSIVNGIAWICIIAVAMRLTFSKAGGTQFTAYMSMFNLSAVFAYLFAGEMIQRFDYTTSLYIGAALTLFTVILLWFIDPDEVDRVLEGRFGDGEDEFDGDFGERPEAWYEEDEAVVTST</sequence>
<dbReference type="InterPro" id="IPR036852">
    <property type="entry name" value="Peptidase_S8/S53_dom_sf"/>
</dbReference>
<evidence type="ECO:0000256" key="4">
    <source>
        <dbReference type="ARBA" id="ARBA00022825"/>
    </source>
</evidence>
<feature type="region of interest" description="Disordered" evidence="8">
    <location>
        <begin position="297"/>
        <end position="323"/>
    </location>
</feature>
<keyword evidence="4 6" id="KW-0720">Serine protease</keyword>
<evidence type="ECO:0000256" key="5">
    <source>
        <dbReference type="PIRSR" id="PIRSR615500-1"/>
    </source>
</evidence>
<dbReference type="EMBL" id="PSPG01000003">
    <property type="protein sequence ID" value="PXF22128.1"/>
    <property type="molecule type" value="Genomic_DNA"/>
</dbReference>
<evidence type="ECO:0000256" key="3">
    <source>
        <dbReference type="ARBA" id="ARBA00022801"/>
    </source>
</evidence>
<dbReference type="PROSITE" id="PS00137">
    <property type="entry name" value="SUBTILASE_HIS"/>
    <property type="match status" value="1"/>
</dbReference>
<keyword evidence="9" id="KW-0472">Membrane</keyword>